<keyword evidence="4" id="KW-1185">Reference proteome</keyword>
<evidence type="ECO:0000256" key="1">
    <source>
        <dbReference type="SAM" id="MobiDB-lite"/>
    </source>
</evidence>
<comment type="caution">
    <text evidence="3">The sequence shown here is derived from an EMBL/GenBank/DDBJ whole genome shotgun (WGS) entry which is preliminary data.</text>
</comment>
<reference evidence="3 4" key="1">
    <citation type="submission" date="2023-01" db="EMBL/GenBank/DDBJ databases">
        <authorList>
            <person name="Whitehead M."/>
        </authorList>
    </citation>
    <scope>NUCLEOTIDE SEQUENCE [LARGE SCALE GENOMIC DNA]</scope>
</reference>
<feature type="signal peptide" evidence="2">
    <location>
        <begin position="1"/>
        <end position="20"/>
    </location>
</feature>
<feature type="compositionally biased region" description="Pro residues" evidence="1">
    <location>
        <begin position="92"/>
        <end position="108"/>
    </location>
</feature>
<evidence type="ECO:0000313" key="3">
    <source>
        <dbReference type="EMBL" id="CAI6369168.1"/>
    </source>
</evidence>
<feature type="region of interest" description="Disordered" evidence="1">
    <location>
        <begin position="288"/>
        <end position="430"/>
    </location>
</feature>
<feature type="chain" id="PRO_5043617475" evidence="2">
    <location>
        <begin position="21"/>
        <end position="518"/>
    </location>
</feature>
<feature type="compositionally biased region" description="Pro residues" evidence="1">
    <location>
        <begin position="121"/>
        <end position="139"/>
    </location>
</feature>
<proteinExistence type="predicted"/>
<keyword evidence="2" id="KW-0732">Signal</keyword>
<accession>A0AAV0XN50</accession>
<protein>
    <submittedName>
        <fullName evidence="3">Uncharacterized protein</fullName>
    </submittedName>
</protein>
<feature type="compositionally biased region" description="Gly residues" evidence="1">
    <location>
        <begin position="415"/>
        <end position="430"/>
    </location>
</feature>
<feature type="region of interest" description="Disordered" evidence="1">
    <location>
        <begin position="55"/>
        <end position="151"/>
    </location>
</feature>
<name>A0AAV0XN50_9HEMI</name>
<dbReference type="EMBL" id="CARXXK010000005">
    <property type="protein sequence ID" value="CAI6369168.1"/>
    <property type="molecule type" value="Genomic_DNA"/>
</dbReference>
<sequence>MSVSRCVVALLWCSCGFAAALSNDKNTTRGVDEFLTSLTQMIGTVLNTDARYSSVLGDGSQSVSGRPNRPPAADYFETGRPPFLERPQGGRPYPPPFPENGGPYPQPFPGNGGPYPENGGPYPPPYPGNGGPYPPPPFRPNGLRPGFPGGGYLQQNSVVQALSSISEHDDLRCVPRLLCEVSSGTRPGYNQQSGYYQQQQQQQSSIPFLTKDALITLLTVLNFVDDSPLLMFGRAALLGYNARGDSKYCTTAYPTCPRDPDQLINYLNNHNGGFFRFFNQQLPQYAPQYAPYQQPPYPQRPPYPQQPPYPEQPPYPQRPPYLQRPPYPDQQQNYAPQYPRPQQNFGYGYKSRVDDQQNPRILSGSPGQYYDVPSVNDLQLEGPRPAPMRFPSAIDHGGASNSVSQFAFPSDHHGGGGGGSVGGGSVGGGNRQAKRVKMIFPDRTGTGGLRADVDKYGNYKGVYYADGAIKFVDDATASGGRPSTIRLPQRRPAEDFDVLGNRLPYQRRPKFQFPRTSE</sequence>
<dbReference type="Proteomes" id="UP001160148">
    <property type="component" value="Unassembled WGS sequence"/>
</dbReference>
<gene>
    <name evidence="3" type="ORF">MEUPH1_LOCUS23439</name>
</gene>
<dbReference type="AlphaFoldDB" id="A0AAV0XN50"/>
<organism evidence="3 4">
    <name type="scientific">Macrosiphum euphorbiae</name>
    <name type="common">potato aphid</name>
    <dbReference type="NCBI Taxonomy" id="13131"/>
    <lineage>
        <taxon>Eukaryota</taxon>
        <taxon>Metazoa</taxon>
        <taxon>Ecdysozoa</taxon>
        <taxon>Arthropoda</taxon>
        <taxon>Hexapoda</taxon>
        <taxon>Insecta</taxon>
        <taxon>Pterygota</taxon>
        <taxon>Neoptera</taxon>
        <taxon>Paraneoptera</taxon>
        <taxon>Hemiptera</taxon>
        <taxon>Sternorrhyncha</taxon>
        <taxon>Aphidomorpha</taxon>
        <taxon>Aphidoidea</taxon>
        <taxon>Aphididae</taxon>
        <taxon>Macrosiphini</taxon>
        <taxon>Macrosiphum</taxon>
    </lineage>
</organism>
<feature type="compositionally biased region" description="Pro residues" evidence="1">
    <location>
        <begin position="293"/>
        <end position="328"/>
    </location>
</feature>
<evidence type="ECO:0000256" key="2">
    <source>
        <dbReference type="SAM" id="SignalP"/>
    </source>
</evidence>
<evidence type="ECO:0000313" key="4">
    <source>
        <dbReference type="Proteomes" id="UP001160148"/>
    </source>
</evidence>